<protein>
    <submittedName>
        <fullName evidence="1">DUF268 domain-containing protein</fullName>
    </submittedName>
</protein>
<sequence length="245" mass="28029">MIKKIYHKLKNKLFNHPNLPKHYLNDLNLFRTLDQRKRFELNNSDLFPCLNDKTEKTGFDAHYIYHPAWAARIVKQINPEKHIDISSTLHFCSIISAFTPTEFYDYRPADLKLSGLMNGKADLTHLHFETGTIECISCMHTIEHIGLGRYGDPIDPDGDIKAILELIRVTKSGGSILFVTPVGKPKIMFNAHRIYDPAMIIDLFNGCEINNFSLVKDDNDFIFDAALALGSEQTYGCGCFWFIKK</sequence>
<evidence type="ECO:0000313" key="1">
    <source>
        <dbReference type="EMBL" id="TKB98238.1"/>
    </source>
</evidence>
<comment type="caution">
    <text evidence="1">The sequence shown here is derived from an EMBL/GenBank/DDBJ whole genome shotgun (WGS) entry which is preliminary data.</text>
</comment>
<organism evidence="1 2">
    <name type="scientific">Pedobacter cryotolerans</name>
    <dbReference type="NCBI Taxonomy" id="2571270"/>
    <lineage>
        <taxon>Bacteria</taxon>
        <taxon>Pseudomonadati</taxon>
        <taxon>Bacteroidota</taxon>
        <taxon>Sphingobacteriia</taxon>
        <taxon>Sphingobacteriales</taxon>
        <taxon>Sphingobacteriaceae</taxon>
        <taxon>Pedobacter</taxon>
    </lineage>
</organism>
<dbReference type="InterPro" id="IPR004951">
    <property type="entry name" value="DUF268_CAE_spp"/>
</dbReference>
<dbReference type="AlphaFoldDB" id="A0A4U1C059"/>
<dbReference type="Pfam" id="PF03269">
    <property type="entry name" value="DUF268"/>
    <property type="match status" value="1"/>
</dbReference>
<proteinExistence type="predicted"/>
<dbReference type="RefSeq" id="WP_136877843.1">
    <property type="nucleotide sequence ID" value="NZ_SWBO01000009.1"/>
</dbReference>
<gene>
    <name evidence="1" type="ORF">FA045_14755</name>
</gene>
<name>A0A4U1C059_9SPHI</name>
<dbReference type="SUPFAM" id="SSF53335">
    <property type="entry name" value="S-adenosyl-L-methionine-dependent methyltransferases"/>
    <property type="match status" value="1"/>
</dbReference>
<keyword evidence="2" id="KW-1185">Reference proteome</keyword>
<dbReference type="InterPro" id="IPR029063">
    <property type="entry name" value="SAM-dependent_MTases_sf"/>
</dbReference>
<dbReference type="Gene3D" id="3.40.50.150">
    <property type="entry name" value="Vaccinia Virus protein VP39"/>
    <property type="match status" value="1"/>
</dbReference>
<accession>A0A4U1C059</accession>
<dbReference type="OrthoDB" id="9792586at2"/>
<dbReference type="EMBL" id="SWBO01000009">
    <property type="protein sequence ID" value="TKB98238.1"/>
    <property type="molecule type" value="Genomic_DNA"/>
</dbReference>
<dbReference type="Proteomes" id="UP000310477">
    <property type="component" value="Unassembled WGS sequence"/>
</dbReference>
<reference evidence="1 2" key="1">
    <citation type="submission" date="2019-04" db="EMBL/GenBank/DDBJ databases">
        <title>Pedobacter sp. AR-2-6 sp. nov., isolated from Arctic soil.</title>
        <authorList>
            <person name="Dahal R.H."/>
            <person name="Kim D.-U."/>
        </authorList>
    </citation>
    <scope>NUCLEOTIDE SEQUENCE [LARGE SCALE GENOMIC DNA]</scope>
    <source>
        <strain evidence="1 2">AR-2-6</strain>
    </source>
</reference>
<evidence type="ECO:0000313" key="2">
    <source>
        <dbReference type="Proteomes" id="UP000310477"/>
    </source>
</evidence>